<keyword evidence="3" id="KW-1185">Reference proteome</keyword>
<dbReference type="EMBL" id="FQWY01000026">
    <property type="protein sequence ID" value="SHH04821.1"/>
    <property type="molecule type" value="Genomic_DNA"/>
</dbReference>
<dbReference type="Proteomes" id="UP000242329">
    <property type="component" value="Unassembled WGS sequence"/>
</dbReference>
<keyword evidence="1" id="KW-0472">Membrane</keyword>
<sequence length="127" mass="15098">MFNILIVNSIFLLVFAFVLLLPFHLKDVNSRYYRGFLKFIPDLLKTRYYACMLLFVVTGIIVGNTARVVSESIVFGLLCIIIFIIIIFPFFFWLPFVIRNLFPDKYKGIWKKIGDWLEGPRYLFKRE</sequence>
<evidence type="ECO:0000313" key="2">
    <source>
        <dbReference type="EMBL" id="SHH04821.1"/>
    </source>
</evidence>
<reference evidence="3" key="1">
    <citation type="submission" date="2016-11" db="EMBL/GenBank/DDBJ databases">
        <authorList>
            <person name="Varghese N."/>
            <person name="Submissions S."/>
        </authorList>
    </citation>
    <scope>NUCLEOTIDE SEQUENCE [LARGE SCALE GENOMIC DNA]</scope>
    <source>
        <strain evidence="3">DSM 11003</strain>
    </source>
</reference>
<evidence type="ECO:0000256" key="1">
    <source>
        <dbReference type="SAM" id="Phobius"/>
    </source>
</evidence>
<proteinExistence type="predicted"/>
<gene>
    <name evidence="2" type="ORF">SAMN02745221_01554</name>
</gene>
<protein>
    <submittedName>
        <fullName evidence="2">Uncharacterized protein</fullName>
    </submittedName>
</protein>
<dbReference type="AlphaFoldDB" id="A0A1M5PT53"/>
<feature type="transmembrane region" description="Helical" evidence="1">
    <location>
        <begin position="6"/>
        <end position="25"/>
    </location>
</feature>
<feature type="transmembrane region" description="Helical" evidence="1">
    <location>
        <begin position="46"/>
        <end position="66"/>
    </location>
</feature>
<dbReference type="RefSeq" id="WP_073092418.1">
    <property type="nucleotide sequence ID" value="NZ_FQWY01000026.1"/>
</dbReference>
<organism evidence="2 3">
    <name type="scientific">Thermosyntropha lipolytica DSM 11003</name>
    <dbReference type="NCBI Taxonomy" id="1123382"/>
    <lineage>
        <taxon>Bacteria</taxon>
        <taxon>Bacillati</taxon>
        <taxon>Bacillota</taxon>
        <taxon>Clostridia</taxon>
        <taxon>Eubacteriales</taxon>
        <taxon>Syntrophomonadaceae</taxon>
        <taxon>Thermosyntropha</taxon>
    </lineage>
</organism>
<keyword evidence="1" id="KW-0812">Transmembrane</keyword>
<keyword evidence="1" id="KW-1133">Transmembrane helix</keyword>
<evidence type="ECO:0000313" key="3">
    <source>
        <dbReference type="Proteomes" id="UP000242329"/>
    </source>
</evidence>
<name>A0A1M5PT53_9FIRM</name>
<accession>A0A1M5PT53</accession>
<feature type="transmembrane region" description="Helical" evidence="1">
    <location>
        <begin position="72"/>
        <end position="98"/>
    </location>
</feature>